<keyword evidence="2" id="KW-1185">Reference proteome</keyword>
<accession>A0A423VQW3</accession>
<dbReference type="Proteomes" id="UP000283895">
    <property type="component" value="Unassembled WGS sequence"/>
</dbReference>
<reference evidence="1 2" key="1">
    <citation type="submission" date="2015-09" db="EMBL/GenBank/DDBJ databases">
        <title>Host preference determinants of Valsa canker pathogens revealed by comparative genomics.</title>
        <authorList>
            <person name="Yin Z."/>
            <person name="Huang L."/>
        </authorList>
    </citation>
    <scope>NUCLEOTIDE SEQUENCE [LARGE SCALE GENOMIC DNA]</scope>
    <source>
        <strain evidence="1 2">03-1</strain>
    </source>
</reference>
<organism evidence="1 2">
    <name type="scientific">Cytospora schulzeri</name>
    <dbReference type="NCBI Taxonomy" id="448051"/>
    <lineage>
        <taxon>Eukaryota</taxon>
        <taxon>Fungi</taxon>
        <taxon>Dikarya</taxon>
        <taxon>Ascomycota</taxon>
        <taxon>Pezizomycotina</taxon>
        <taxon>Sordariomycetes</taxon>
        <taxon>Sordariomycetidae</taxon>
        <taxon>Diaporthales</taxon>
        <taxon>Cytosporaceae</taxon>
        <taxon>Cytospora</taxon>
    </lineage>
</organism>
<dbReference type="STRING" id="356882.A0A423VQW3"/>
<dbReference type="EMBL" id="LKEA01000045">
    <property type="protein sequence ID" value="ROV93399.1"/>
    <property type="molecule type" value="Genomic_DNA"/>
</dbReference>
<dbReference type="OrthoDB" id="4364812at2759"/>
<evidence type="ECO:0000313" key="2">
    <source>
        <dbReference type="Proteomes" id="UP000283895"/>
    </source>
</evidence>
<proteinExistence type="predicted"/>
<evidence type="ECO:0000313" key="1">
    <source>
        <dbReference type="EMBL" id="ROV93399.1"/>
    </source>
</evidence>
<sequence>MTRNLNLQVCGANLFLLEKWDPSSSLSDDDQLVQVFSSFIQLPFTQRYVYTKRIKDQGLRKFTDLPQADQDLLSRLRKPEELQCVDTIWLRTCYDDGSDAAFSAFMKEHGPSESDYPVFEDACRYNYGGGDGWRRIFTRLPQFLSPHDMSPEEYEAEKQKALEECFEDEQQDIEEVKEQGGVQEEDGTYWGQLYSLWHYTTQVGMIFVIDEKTLRVAAEDPRSAKVLAVWFDEMGRVVRQKRMSEHETWCVEGLKTGLGEGAFMESGMWVTAKPGEDYDWEGPLGPPALIGEEFDS</sequence>
<protein>
    <submittedName>
        <fullName evidence="1">Uncharacterized protein</fullName>
    </submittedName>
</protein>
<gene>
    <name evidence="1" type="ORF">VMCG_08395</name>
</gene>
<name>A0A423VQW3_9PEZI</name>
<comment type="caution">
    <text evidence="1">The sequence shown here is derived from an EMBL/GenBank/DDBJ whole genome shotgun (WGS) entry which is preliminary data.</text>
</comment>
<dbReference type="AlphaFoldDB" id="A0A423VQW3"/>